<evidence type="ECO:0000256" key="1">
    <source>
        <dbReference type="ARBA" id="ARBA00022737"/>
    </source>
</evidence>
<dbReference type="SUPFAM" id="SSF52540">
    <property type="entry name" value="P-loop containing nucleoside triphosphate hydrolases"/>
    <property type="match status" value="1"/>
</dbReference>
<evidence type="ECO:0000256" key="2">
    <source>
        <dbReference type="SAM" id="MobiDB-lite"/>
    </source>
</evidence>
<protein>
    <recommendedName>
        <fullName evidence="3">Nephrocystin 3-like N-terminal domain-containing protein</fullName>
    </recommendedName>
</protein>
<dbReference type="STRING" id="436010.A0A167TSG1"/>
<organism evidence="4 5">
    <name type="scientific">Athelia psychrophila</name>
    <dbReference type="NCBI Taxonomy" id="1759441"/>
    <lineage>
        <taxon>Eukaryota</taxon>
        <taxon>Fungi</taxon>
        <taxon>Dikarya</taxon>
        <taxon>Basidiomycota</taxon>
        <taxon>Agaricomycotina</taxon>
        <taxon>Agaricomycetes</taxon>
        <taxon>Agaricomycetidae</taxon>
        <taxon>Atheliales</taxon>
        <taxon>Atheliaceae</taxon>
        <taxon>Athelia</taxon>
    </lineage>
</organism>
<name>A0A167TSG1_9AGAM</name>
<dbReference type="AlphaFoldDB" id="A0A167TSG1"/>
<evidence type="ECO:0000259" key="3">
    <source>
        <dbReference type="Pfam" id="PF24883"/>
    </source>
</evidence>
<gene>
    <name evidence="4" type="ORF">FIBSPDRAFT_941627</name>
</gene>
<dbReference type="InterPro" id="IPR056884">
    <property type="entry name" value="NPHP3-like_N"/>
</dbReference>
<keyword evidence="1" id="KW-0677">Repeat</keyword>
<dbReference type="EMBL" id="KV418127">
    <property type="protein sequence ID" value="KZP03233.1"/>
    <property type="molecule type" value="Genomic_DNA"/>
</dbReference>
<dbReference type="Pfam" id="PF24883">
    <property type="entry name" value="NPHP3_N"/>
    <property type="match status" value="1"/>
</dbReference>
<reference evidence="4 5" key="1">
    <citation type="journal article" date="2016" name="Mol. Biol. Evol.">
        <title>Comparative Genomics of Early-Diverging Mushroom-Forming Fungi Provides Insights into the Origins of Lignocellulose Decay Capabilities.</title>
        <authorList>
            <person name="Nagy L.G."/>
            <person name="Riley R."/>
            <person name="Tritt A."/>
            <person name="Adam C."/>
            <person name="Daum C."/>
            <person name="Floudas D."/>
            <person name="Sun H."/>
            <person name="Yadav J.S."/>
            <person name="Pangilinan J."/>
            <person name="Larsson K.H."/>
            <person name="Matsuura K."/>
            <person name="Barry K."/>
            <person name="Labutti K."/>
            <person name="Kuo R."/>
            <person name="Ohm R.A."/>
            <person name="Bhattacharya S.S."/>
            <person name="Shirouzu T."/>
            <person name="Yoshinaga Y."/>
            <person name="Martin F.M."/>
            <person name="Grigoriev I.V."/>
            <person name="Hibbett D.S."/>
        </authorList>
    </citation>
    <scope>NUCLEOTIDE SEQUENCE [LARGE SCALE GENOMIC DNA]</scope>
    <source>
        <strain evidence="4 5">CBS 109695</strain>
    </source>
</reference>
<dbReference type="PANTHER" id="PTHR10039">
    <property type="entry name" value="AMELOGENIN"/>
    <property type="match status" value="1"/>
</dbReference>
<accession>A0A167TSG1</accession>
<proteinExistence type="predicted"/>
<feature type="domain" description="Nephrocystin 3-like N-terminal" evidence="3">
    <location>
        <begin position="267"/>
        <end position="357"/>
    </location>
</feature>
<keyword evidence="5" id="KW-1185">Reference proteome</keyword>
<dbReference type="Proteomes" id="UP000076532">
    <property type="component" value="Unassembled WGS sequence"/>
</dbReference>
<dbReference type="InterPro" id="IPR027417">
    <property type="entry name" value="P-loop_NTPase"/>
</dbReference>
<dbReference type="PANTHER" id="PTHR10039:SF16">
    <property type="entry name" value="GPI INOSITOL-DEACYLASE"/>
    <property type="match status" value="1"/>
</dbReference>
<evidence type="ECO:0000313" key="5">
    <source>
        <dbReference type="Proteomes" id="UP000076532"/>
    </source>
</evidence>
<feature type="region of interest" description="Disordered" evidence="2">
    <location>
        <begin position="1"/>
        <end position="37"/>
    </location>
</feature>
<dbReference type="OrthoDB" id="2928561at2759"/>
<evidence type="ECO:0000313" key="4">
    <source>
        <dbReference type="EMBL" id="KZP03233.1"/>
    </source>
</evidence>
<sequence length="540" mass="60084">MSNSTLGTLRGGPGKLKGQRTEGYCGMNGTRSQGERDWPAGCADHRKLYHCIGQRDGSPTRIARDTGRTRGHAVKDDMSAAADAVTGLAQLDLVGSFEMLLDMMGVLVKIGDEIAKIHPWVNLAWNVLSVGLKLVKAQQDRDSKIASLIQTMQSTYSIVGGSETLQDQWLQDKYARDLRTFTGKAIMETVSNTDNIISTCEDTFEQLREEFGGRITTQTALITVDLATKVNEIRFDQLLEKLKPATMDLSERKTCLPNTRLEPIKSILDWYSDDSDSRESVMWLYGLAGAGKSTLSTTIAQMLDRVDGVNLLGAFFFFNRDLPAWNASTLIRTIVYQLAEFDPSIGAKIERRRERDILDGFQHSVMRREELRVDSGTSRADVVVFIRTRLQDTRARKLAYLRKVLQEWPGGDEVDALATLAGGHFIWTQTACRLIDKGHNPKKRMTNLINDQSSFASSDSFSSLHLLYNAALQTTHQWADPSFCRDFRDILSVVGCAQEPLSCAAIDTSIVPRVPLQEECLPSLQTVSVFGSLLHPTPPE</sequence>